<evidence type="ECO:0000313" key="2">
    <source>
        <dbReference type="EMBL" id="CAL6045713.1"/>
    </source>
</evidence>
<dbReference type="EMBL" id="CATOUU010000981">
    <property type="protein sequence ID" value="CAI9964672.1"/>
    <property type="molecule type" value="Genomic_DNA"/>
</dbReference>
<keyword evidence="3" id="KW-1185">Reference proteome</keyword>
<dbReference type="AlphaFoldDB" id="A0AA86QWT7"/>
<organism evidence="1">
    <name type="scientific">Hexamita inflata</name>
    <dbReference type="NCBI Taxonomy" id="28002"/>
    <lineage>
        <taxon>Eukaryota</taxon>
        <taxon>Metamonada</taxon>
        <taxon>Diplomonadida</taxon>
        <taxon>Hexamitidae</taxon>
        <taxon>Hexamitinae</taxon>
        <taxon>Hexamita</taxon>
    </lineage>
</organism>
<dbReference type="Proteomes" id="UP001642409">
    <property type="component" value="Unassembled WGS sequence"/>
</dbReference>
<evidence type="ECO:0000313" key="1">
    <source>
        <dbReference type="EMBL" id="CAI9964672.1"/>
    </source>
</evidence>
<name>A0AA86QWT7_9EUKA</name>
<evidence type="ECO:0000313" key="3">
    <source>
        <dbReference type="Proteomes" id="UP001642409"/>
    </source>
</evidence>
<reference evidence="2 3" key="2">
    <citation type="submission" date="2024-07" db="EMBL/GenBank/DDBJ databases">
        <authorList>
            <person name="Akdeniz Z."/>
        </authorList>
    </citation>
    <scope>NUCLEOTIDE SEQUENCE [LARGE SCALE GENOMIC DNA]</scope>
</reference>
<proteinExistence type="predicted"/>
<gene>
    <name evidence="2" type="ORF">HINF_LOCUS41301</name>
    <name evidence="1" type="ORF">HINF_LOCUS52317</name>
</gene>
<comment type="caution">
    <text evidence="1">The sequence shown here is derived from an EMBL/GenBank/DDBJ whole genome shotgun (WGS) entry which is preliminary data.</text>
</comment>
<sequence length="280" mass="31623">MILVVLSQQISNVNNASQLSPDITLINQIAQNITFNQNQSIIVGIQVPQQVTTASGSANYSFIAFQAFSHSLPVSCEIYFEDSYKVLSKINSTELVTFQVRILWQKEIYVNISSTCTTNLSLTAAAVHQLTDSMSFLTQQKPFQTVFAHKNQQFQNVNKIVQIQIESEQDDSIYVCSAPVLMNKTGTDCKIYLGINKGVEINVKSSEYNGDYIYYTIQSAESNKSINVRFWDINELYTNTLKYTESIQNSKCDSHHNSLNKARNASQPSIKLVRIKLHHK</sequence>
<accession>A0AA86QWT7</accession>
<dbReference type="EMBL" id="CAXDID020000165">
    <property type="protein sequence ID" value="CAL6045713.1"/>
    <property type="molecule type" value="Genomic_DNA"/>
</dbReference>
<reference evidence="1" key="1">
    <citation type="submission" date="2023-06" db="EMBL/GenBank/DDBJ databases">
        <authorList>
            <person name="Kurt Z."/>
        </authorList>
    </citation>
    <scope>NUCLEOTIDE SEQUENCE</scope>
</reference>
<protein>
    <submittedName>
        <fullName evidence="2">Hypothetical_protein</fullName>
    </submittedName>
</protein>